<evidence type="ECO:0000256" key="1">
    <source>
        <dbReference type="SAM" id="MobiDB-lite"/>
    </source>
</evidence>
<feature type="compositionally biased region" description="Low complexity" evidence="1">
    <location>
        <begin position="63"/>
        <end position="75"/>
    </location>
</feature>
<protein>
    <submittedName>
        <fullName evidence="2">Uncharacterized protein</fullName>
    </submittedName>
</protein>
<comment type="caution">
    <text evidence="2">The sequence shown here is derived from an EMBL/GenBank/DDBJ whole genome shotgun (WGS) entry which is preliminary data.</text>
</comment>
<feature type="region of interest" description="Disordered" evidence="1">
    <location>
        <begin position="23"/>
        <end position="90"/>
    </location>
</feature>
<reference evidence="2" key="1">
    <citation type="submission" date="2023-03" db="EMBL/GenBank/DDBJ databases">
        <title>Actinorhabdospora filicis NBRC 111898.</title>
        <authorList>
            <person name="Ichikawa N."/>
            <person name="Sato H."/>
            <person name="Tonouchi N."/>
        </authorList>
    </citation>
    <scope>NUCLEOTIDE SEQUENCE</scope>
    <source>
        <strain evidence="2">NBRC 111898</strain>
    </source>
</reference>
<dbReference type="AlphaFoldDB" id="A0A9W6W6N9"/>
<sequence length="90" mass="9507">MGFPEGRPWRAATSGIYTLGGYQDGKGMWRGTQGGEESEEKAGRGDGRRRGLAAGRGEGENRVGGVVEGQVVKGVPHGRGDERVRKARPG</sequence>
<gene>
    <name evidence="2" type="ORF">Afil01_65640</name>
</gene>
<evidence type="ECO:0000313" key="3">
    <source>
        <dbReference type="Proteomes" id="UP001165079"/>
    </source>
</evidence>
<evidence type="ECO:0000313" key="2">
    <source>
        <dbReference type="EMBL" id="GLZ81757.1"/>
    </source>
</evidence>
<proteinExistence type="predicted"/>
<name>A0A9W6W6N9_9ACTN</name>
<accession>A0A9W6W6N9</accession>
<organism evidence="2 3">
    <name type="scientific">Actinorhabdospora filicis</name>
    <dbReference type="NCBI Taxonomy" id="1785913"/>
    <lineage>
        <taxon>Bacteria</taxon>
        <taxon>Bacillati</taxon>
        <taxon>Actinomycetota</taxon>
        <taxon>Actinomycetes</taxon>
        <taxon>Micromonosporales</taxon>
        <taxon>Micromonosporaceae</taxon>
        <taxon>Actinorhabdospora</taxon>
    </lineage>
</organism>
<feature type="compositionally biased region" description="Basic and acidic residues" evidence="1">
    <location>
        <begin position="40"/>
        <end position="49"/>
    </location>
</feature>
<keyword evidence="3" id="KW-1185">Reference proteome</keyword>
<dbReference type="EMBL" id="BSTX01000007">
    <property type="protein sequence ID" value="GLZ81757.1"/>
    <property type="molecule type" value="Genomic_DNA"/>
</dbReference>
<dbReference type="Proteomes" id="UP001165079">
    <property type="component" value="Unassembled WGS sequence"/>
</dbReference>